<dbReference type="EMBL" id="BGPR01015442">
    <property type="protein sequence ID" value="GBN69231.1"/>
    <property type="molecule type" value="Genomic_DNA"/>
</dbReference>
<accession>A0A4Y2R0Y3</accession>
<sequence>MHETLAIIQPGYTETAEIIPTEQYSFVLEELSKKIRAYDESDALYLDGEVTEYSDQEAHSEIHLENSPVHEEYSDLNSSANVCIIHPFNF</sequence>
<evidence type="ECO:0000313" key="1">
    <source>
        <dbReference type="EMBL" id="GBN69231.1"/>
    </source>
</evidence>
<evidence type="ECO:0000313" key="2">
    <source>
        <dbReference type="Proteomes" id="UP000499080"/>
    </source>
</evidence>
<dbReference type="AlphaFoldDB" id="A0A4Y2R0Y3"/>
<gene>
    <name evidence="1" type="ORF">AVEN_213863_1</name>
</gene>
<comment type="caution">
    <text evidence="1">The sequence shown here is derived from an EMBL/GenBank/DDBJ whole genome shotgun (WGS) entry which is preliminary data.</text>
</comment>
<dbReference type="Proteomes" id="UP000499080">
    <property type="component" value="Unassembled WGS sequence"/>
</dbReference>
<keyword evidence="2" id="KW-1185">Reference proteome</keyword>
<organism evidence="1 2">
    <name type="scientific">Araneus ventricosus</name>
    <name type="common">Orbweaver spider</name>
    <name type="synonym">Epeira ventricosa</name>
    <dbReference type="NCBI Taxonomy" id="182803"/>
    <lineage>
        <taxon>Eukaryota</taxon>
        <taxon>Metazoa</taxon>
        <taxon>Ecdysozoa</taxon>
        <taxon>Arthropoda</taxon>
        <taxon>Chelicerata</taxon>
        <taxon>Arachnida</taxon>
        <taxon>Araneae</taxon>
        <taxon>Araneomorphae</taxon>
        <taxon>Entelegynae</taxon>
        <taxon>Araneoidea</taxon>
        <taxon>Araneidae</taxon>
        <taxon>Araneus</taxon>
    </lineage>
</organism>
<name>A0A4Y2R0Y3_ARAVE</name>
<proteinExistence type="predicted"/>
<reference evidence="1 2" key="1">
    <citation type="journal article" date="2019" name="Sci. Rep.">
        <title>Orb-weaving spider Araneus ventricosus genome elucidates the spidroin gene catalogue.</title>
        <authorList>
            <person name="Kono N."/>
            <person name="Nakamura H."/>
            <person name="Ohtoshi R."/>
            <person name="Moran D.A.P."/>
            <person name="Shinohara A."/>
            <person name="Yoshida Y."/>
            <person name="Fujiwara M."/>
            <person name="Mori M."/>
            <person name="Tomita M."/>
            <person name="Arakawa K."/>
        </authorList>
    </citation>
    <scope>NUCLEOTIDE SEQUENCE [LARGE SCALE GENOMIC DNA]</scope>
</reference>
<protein>
    <submittedName>
        <fullName evidence="1">Uncharacterized protein</fullName>
    </submittedName>
</protein>